<dbReference type="Proteomes" id="UP000198670">
    <property type="component" value="Unassembled WGS sequence"/>
</dbReference>
<sequence length="330" mass="37773">MDIERTPQTPPIINPLSDADSRIIWSVMIPVYNCINYLRETLESVLQQAFPEEVMQIMVIDDCSTDGNVAELVQTVGNGRIDYFKKDKNGGSLRNFESCINKARGKYVHILHGDDKISPGFYAEMERLYNEYPQVGACFSNYDFIDQNSRQVDTTEVLQKASGIVANWLDKIACKNLIQPPAIVVKREVYEHLGSFFGVHYGEDWEMWVRIASHYSVAYSPKLLAHYRIHTTNITTNSILSGKNVKDIQKVINIISNYLPENKRRKLRNEASKNFAAYFAALSHRIYHEHGQPKAALMQAYLATRMYMSGTTVKEMGKIVIKCLINYRRA</sequence>
<dbReference type="STRING" id="1477437.SAMN05444682_106323"/>
<dbReference type="InterPro" id="IPR001173">
    <property type="entry name" value="Glyco_trans_2-like"/>
</dbReference>
<dbReference type="InterPro" id="IPR029044">
    <property type="entry name" value="Nucleotide-diphossugar_trans"/>
</dbReference>
<evidence type="ECO:0000313" key="3">
    <source>
        <dbReference type="Proteomes" id="UP000198670"/>
    </source>
</evidence>
<dbReference type="Gene3D" id="3.90.550.10">
    <property type="entry name" value="Spore Coat Polysaccharide Biosynthesis Protein SpsA, Chain A"/>
    <property type="match status" value="1"/>
</dbReference>
<reference evidence="2 3" key="1">
    <citation type="submission" date="2016-10" db="EMBL/GenBank/DDBJ databases">
        <authorList>
            <person name="de Groot N.N."/>
        </authorList>
    </citation>
    <scope>NUCLEOTIDE SEQUENCE [LARGE SCALE GENOMIC DNA]</scope>
    <source>
        <strain evidence="2 3">RK1</strain>
    </source>
</reference>
<organism evidence="2 3">
    <name type="scientific">Parapedobacter indicus</name>
    <dbReference type="NCBI Taxonomy" id="1477437"/>
    <lineage>
        <taxon>Bacteria</taxon>
        <taxon>Pseudomonadati</taxon>
        <taxon>Bacteroidota</taxon>
        <taxon>Sphingobacteriia</taxon>
        <taxon>Sphingobacteriales</taxon>
        <taxon>Sphingobacteriaceae</taxon>
        <taxon>Parapedobacter</taxon>
    </lineage>
</organism>
<dbReference type="EMBL" id="FOQO01000006">
    <property type="protein sequence ID" value="SFI94939.1"/>
    <property type="molecule type" value="Genomic_DNA"/>
</dbReference>
<keyword evidence="2" id="KW-0808">Transferase</keyword>
<dbReference type="PANTHER" id="PTHR22916:SF3">
    <property type="entry name" value="UDP-GLCNAC:BETAGAL BETA-1,3-N-ACETYLGLUCOSAMINYLTRANSFERASE-LIKE PROTEIN 1"/>
    <property type="match status" value="1"/>
</dbReference>
<dbReference type="SUPFAM" id="SSF53448">
    <property type="entry name" value="Nucleotide-diphospho-sugar transferases"/>
    <property type="match status" value="1"/>
</dbReference>
<keyword evidence="3" id="KW-1185">Reference proteome</keyword>
<dbReference type="OrthoDB" id="9815829at2"/>
<dbReference type="AlphaFoldDB" id="A0A1I3MD33"/>
<name>A0A1I3MD33_9SPHI</name>
<evidence type="ECO:0000259" key="1">
    <source>
        <dbReference type="Pfam" id="PF00535"/>
    </source>
</evidence>
<dbReference type="RefSeq" id="WP_090627869.1">
    <property type="nucleotide sequence ID" value="NZ_FOQO01000006.1"/>
</dbReference>
<accession>A0A1I3MD33</accession>
<feature type="domain" description="Glycosyltransferase 2-like" evidence="1">
    <location>
        <begin position="26"/>
        <end position="154"/>
    </location>
</feature>
<gene>
    <name evidence="2" type="ORF">SAMN05444682_106323</name>
</gene>
<dbReference type="GO" id="GO:0016758">
    <property type="term" value="F:hexosyltransferase activity"/>
    <property type="evidence" value="ECO:0007669"/>
    <property type="project" value="UniProtKB-ARBA"/>
</dbReference>
<protein>
    <submittedName>
        <fullName evidence="2">Glycosyl transferase family 2</fullName>
    </submittedName>
</protein>
<dbReference type="Pfam" id="PF00535">
    <property type="entry name" value="Glycos_transf_2"/>
    <property type="match status" value="1"/>
</dbReference>
<proteinExistence type="predicted"/>
<dbReference type="PANTHER" id="PTHR22916">
    <property type="entry name" value="GLYCOSYLTRANSFERASE"/>
    <property type="match status" value="1"/>
</dbReference>
<evidence type="ECO:0000313" key="2">
    <source>
        <dbReference type="EMBL" id="SFI94939.1"/>
    </source>
</evidence>